<sequence length="161" mass="17031">MTSSPQAPLPSAAARAALALMGLYQRWISPALPRRCRYYPTCSAYAVEAIKVHGALKGTVLAAWRLLRCNPLTRGGVDHVPDPGRWRYQLPPDVPRFAANTQHCPDGRPARAPRPTPKDACCQRVPPPSAAAPTASPPAHPAPIAPGRSAAHQAPSASLAS</sequence>
<comment type="subcellular location">
    <subcellularLocation>
        <location evidence="1">Cell membrane</location>
        <topology evidence="1">Peripheral membrane protein</topology>
        <orientation evidence="1">Cytoplasmic side</orientation>
    </subcellularLocation>
</comment>
<dbReference type="InterPro" id="IPR002696">
    <property type="entry name" value="Membr_insert_effic_factor_YidD"/>
</dbReference>
<organism evidence="3">
    <name type="scientific">Actinomyces succiniciruminis</name>
    <dbReference type="NCBI Taxonomy" id="1522002"/>
    <lineage>
        <taxon>Bacteria</taxon>
        <taxon>Bacillati</taxon>
        <taxon>Actinomycetota</taxon>
        <taxon>Actinomycetes</taxon>
        <taxon>Actinomycetales</taxon>
        <taxon>Actinomycetaceae</taxon>
        <taxon>Actinomyces</taxon>
    </lineage>
</organism>
<keyword evidence="1" id="KW-0472">Membrane</keyword>
<comment type="similarity">
    <text evidence="1">Belongs to the UPF0161 family.</text>
</comment>
<dbReference type="HAMAP" id="MF_00386">
    <property type="entry name" value="UPF0161_YidD"/>
    <property type="match status" value="1"/>
</dbReference>
<feature type="region of interest" description="Disordered" evidence="2">
    <location>
        <begin position="97"/>
        <end position="161"/>
    </location>
</feature>
<protein>
    <recommendedName>
        <fullName evidence="1">Putative membrane protein insertion efficiency factor</fullName>
    </recommendedName>
</protein>
<evidence type="ECO:0000313" key="3">
    <source>
        <dbReference type="EMBL" id="CED91831.1"/>
    </source>
</evidence>
<dbReference type="PANTHER" id="PTHR33383">
    <property type="entry name" value="MEMBRANE PROTEIN INSERTION EFFICIENCY FACTOR-RELATED"/>
    <property type="match status" value="1"/>
</dbReference>
<reference evidence="3" key="1">
    <citation type="submission" date="2014-07" db="EMBL/GenBank/DDBJ databases">
        <authorList>
            <person name="Zhang J.E."/>
            <person name="Yang H."/>
            <person name="Guo J."/>
            <person name="Deng Z."/>
            <person name="Luo H."/>
            <person name="Luo M."/>
            <person name="Zhao B."/>
        </authorList>
    </citation>
    <scope>NUCLEOTIDE SEQUENCE</scope>
    <source>
        <strain evidence="3">AM4</strain>
    </source>
</reference>
<evidence type="ECO:0000256" key="1">
    <source>
        <dbReference type="HAMAP-Rule" id="MF_00386"/>
    </source>
</evidence>
<evidence type="ECO:0000256" key="2">
    <source>
        <dbReference type="SAM" id="MobiDB-lite"/>
    </source>
</evidence>
<dbReference type="AlphaFoldDB" id="A0A1L7RD33"/>
<dbReference type="SMART" id="SM01234">
    <property type="entry name" value="Haemolytic"/>
    <property type="match status" value="1"/>
</dbReference>
<dbReference type="PANTHER" id="PTHR33383:SF1">
    <property type="entry name" value="MEMBRANE PROTEIN INSERTION EFFICIENCY FACTOR-RELATED"/>
    <property type="match status" value="1"/>
</dbReference>
<feature type="compositionally biased region" description="Pro residues" evidence="2">
    <location>
        <begin position="125"/>
        <end position="144"/>
    </location>
</feature>
<dbReference type="Pfam" id="PF01809">
    <property type="entry name" value="YidD"/>
    <property type="match status" value="1"/>
</dbReference>
<dbReference type="EMBL" id="LK995524">
    <property type="protein sequence ID" value="CED91831.1"/>
    <property type="molecule type" value="Genomic_DNA"/>
</dbReference>
<gene>
    <name evidence="3" type="ORF">AAM4_1999</name>
</gene>
<name>A0A1L7RD33_9ACTO</name>
<accession>A0A1L7RD33</accession>
<keyword evidence="1" id="KW-1003">Cell membrane</keyword>
<dbReference type="NCBIfam" id="TIGR00278">
    <property type="entry name" value="membrane protein insertion efficiency factor YidD"/>
    <property type="match status" value="1"/>
</dbReference>
<proteinExistence type="inferred from homology"/>
<comment type="function">
    <text evidence="1">Could be involved in insertion of integral membrane proteins into the membrane.</text>
</comment>
<dbReference type="GO" id="GO:0005886">
    <property type="term" value="C:plasma membrane"/>
    <property type="evidence" value="ECO:0007669"/>
    <property type="project" value="UniProtKB-SubCell"/>
</dbReference>